<proteinExistence type="predicted"/>
<accession>K3X9K7</accession>
<reference evidence="9" key="3">
    <citation type="submission" date="2015-02" db="UniProtKB">
        <authorList>
            <consortium name="EnsemblProtists"/>
        </authorList>
    </citation>
    <scope>IDENTIFICATION</scope>
    <source>
        <strain evidence="9">DAOM BR144</strain>
    </source>
</reference>
<organism evidence="9 10">
    <name type="scientific">Globisporangium ultimum (strain ATCC 200006 / CBS 805.95 / DAOM BR144)</name>
    <name type="common">Pythium ultimum</name>
    <dbReference type="NCBI Taxonomy" id="431595"/>
    <lineage>
        <taxon>Eukaryota</taxon>
        <taxon>Sar</taxon>
        <taxon>Stramenopiles</taxon>
        <taxon>Oomycota</taxon>
        <taxon>Peronosporomycetes</taxon>
        <taxon>Pythiales</taxon>
        <taxon>Pythiaceae</taxon>
        <taxon>Globisporangium</taxon>
    </lineage>
</organism>
<dbReference type="InterPro" id="IPR013087">
    <property type="entry name" value="Znf_C2H2_type"/>
</dbReference>
<keyword evidence="5" id="KW-0539">Nucleus</keyword>
<dbReference type="SUPFAM" id="SSF57667">
    <property type="entry name" value="beta-beta-alpha zinc fingers"/>
    <property type="match status" value="2"/>
</dbReference>
<feature type="compositionally biased region" description="Acidic residues" evidence="7">
    <location>
        <begin position="68"/>
        <end position="84"/>
    </location>
</feature>
<feature type="domain" description="C2H2-type" evidence="8">
    <location>
        <begin position="157"/>
        <end position="186"/>
    </location>
</feature>
<sequence>GANHKLLRHPQDDDASDQDQDYAPSHAHHALSHHHLLHPPPHHQWALHHLDDEQIRIKHGAMLHDDDQYEEHDDQYEEHDDDSTQYEQPQRHSVLGSPSANVLNVSASTNATSDATRKPRKTKREIFICPEVHCGKQFPRSFALRRHMRIHTGNKPYSCDYEGCPQKFNTSGNLSRHKRIHSGERPYPCVFPSCGKRFNTSTKLKRHMRIHFPDGQNLFQCVEPTCSWACDNYKEYVQHQKLHSSVALGAHGQPPQDENNGNKANAAKKR</sequence>
<dbReference type="eggNOG" id="KOG1721">
    <property type="taxonomic scope" value="Eukaryota"/>
</dbReference>
<dbReference type="GO" id="GO:0005667">
    <property type="term" value="C:transcription regulator complex"/>
    <property type="evidence" value="ECO:0007669"/>
    <property type="project" value="TreeGrafter"/>
</dbReference>
<feature type="compositionally biased region" description="Basic residues" evidence="7">
    <location>
        <begin position="26"/>
        <end position="37"/>
    </location>
</feature>
<dbReference type="PROSITE" id="PS00028">
    <property type="entry name" value="ZINC_FINGER_C2H2_1"/>
    <property type="match status" value="4"/>
</dbReference>
<dbReference type="GO" id="GO:0000785">
    <property type="term" value="C:chromatin"/>
    <property type="evidence" value="ECO:0007669"/>
    <property type="project" value="TreeGrafter"/>
</dbReference>
<keyword evidence="2" id="KW-0677">Repeat</keyword>
<dbReference type="SMART" id="SM00355">
    <property type="entry name" value="ZnF_C2H2"/>
    <property type="match status" value="4"/>
</dbReference>
<keyword evidence="1" id="KW-0479">Metal-binding</keyword>
<keyword evidence="4" id="KW-0862">Zinc</keyword>
<keyword evidence="3 6" id="KW-0863">Zinc-finger</keyword>
<reference evidence="10" key="1">
    <citation type="journal article" date="2010" name="Genome Biol.">
        <title>Genome sequence of the necrotrophic plant pathogen Pythium ultimum reveals original pathogenicity mechanisms and effector repertoire.</title>
        <authorList>
            <person name="Levesque C.A."/>
            <person name="Brouwer H."/>
            <person name="Cano L."/>
            <person name="Hamilton J.P."/>
            <person name="Holt C."/>
            <person name="Huitema E."/>
            <person name="Raffaele S."/>
            <person name="Robideau G.P."/>
            <person name="Thines M."/>
            <person name="Win J."/>
            <person name="Zerillo M.M."/>
            <person name="Beakes G.W."/>
            <person name="Boore J.L."/>
            <person name="Busam D."/>
            <person name="Dumas B."/>
            <person name="Ferriera S."/>
            <person name="Fuerstenberg S.I."/>
            <person name="Gachon C.M."/>
            <person name="Gaulin E."/>
            <person name="Govers F."/>
            <person name="Grenville-Briggs L."/>
            <person name="Horner N."/>
            <person name="Hostetler J."/>
            <person name="Jiang R.H."/>
            <person name="Johnson J."/>
            <person name="Krajaejun T."/>
            <person name="Lin H."/>
            <person name="Meijer H.J."/>
            <person name="Moore B."/>
            <person name="Morris P."/>
            <person name="Phuntmart V."/>
            <person name="Puiu D."/>
            <person name="Shetty J."/>
            <person name="Stajich J.E."/>
            <person name="Tripathy S."/>
            <person name="Wawra S."/>
            <person name="van West P."/>
            <person name="Whitty B.R."/>
            <person name="Coutinho P.M."/>
            <person name="Henrissat B."/>
            <person name="Martin F."/>
            <person name="Thomas P.D."/>
            <person name="Tyler B.M."/>
            <person name="De Vries R.P."/>
            <person name="Kamoun S."/>
            <person name="Yandell M."/>
            <person name="Tisserat N."/>
            <person name="Buell C.R."/>
        </authorList>
    </citation>
    <scope>NUCLEOTIDE SEQUENCE</scope>
    <source>
        <strain evidence="10">DAOM:BR144</strain>
    </source>
</reference>
<dbReference type="VEuPathDB" id="FungiDB:PYU1_G013877"/>
<dbReference type="InParanoid" id="K3X9K7"/>
<dbReference type="PANTHER" id="PTHR14003:SF23">
    <property type="entry name" value="ZINC FINGER PROTEIN 143"/>
    <property type="match status" value="1"/>
</dbReference>
<feature type="domain" description="C2H2-type" evidence="8">
    <location>
        <begin position="127"/>
        <end position="156"/>
    </location>
</feature>
<dbReference type="PANTHER" id="PTHR14003">
    <property type="entry name" value="TRANSCRIPTIONAL REPRESSOR PROTEIN YY"/>
    <property type="match status" value="1"/>
</dbReference>
<evidence type="ECO:0000256" key="2">
    <source>
        <dbReference type="ARBA" id="ARBA00022737"/>
    </source>
</evidence>
<dbReference type="GO" id="GO:0008270">
    <property type="term" value="F:zinc ion binding"/>
    <property type="evidence" value="ECO:0007669"/>
    <property type="project" value="UniProtKB-KW"/>
</dbReference>
<dbReference type="Pfam" id="PF00096">
    <property type="entry name" value="zf-C2H2"/>
    <property type="match status" value="3"/>
</dbReference>
<dbReference type="EnsemblProtists" id="PYU1_T013906">
    <property type="protein sequence ID" value="PYU1_T013906"/>
    <property type="gene ID" value="PYU1_G013877"/>
</dbReference>
<dbReference type="FunFam" id="3.30.160.60:FF:000072">
    <property type="entry name" value="zinc finger protein 143 isoform X1"/>
    <property type="match status" value="2"/>
</dbReference>
<dbReference type="EMBL" id="GL376595">
    <property type="status" value="NOT_ANNOTATED_CDS"/>
    <property type="molecule type" value="Genomic_DNA"/>
</dbReference>
<dbReference type="PROSITE" id="PS50157">
    <property type="entry name" value="ZINC_FINGER_C2H2_2"/>
    <property type="match status" value="3"/>
</dbReference>
<evidence type="ECO:0000256" key="3">
    <source>
        <dbReference type="ARBA" id="ARBA00022771"/>
    </source>
</evidence>
<dbReference type="GO" id="GO:0031519">
    <property type="term" value="C:PcG protein complex"/>
    <property type="evidence" value="ECO:0007669"/>
    <property type="project" value="TreeGrafter"/>
</dbReference>
<dbReference type="GO" id="GO:0000978">
    <property type="term" value="F:RNA polymerase II cis-regulatory region sequence-specific DNA binding"/>
    <property type="evidence" value="ECO:0007669"/>
    <property type="project" value="TreeGrafter"/>
</dbReference>
<feature type="domain" description="C2H2-type" evidence="8">
    <location>
        <begin position="187"/>
        <end position="216"/>
    </location>
</feature>
<dbReference type="STRING" id="431595.K3X9K7"/>
<evidence type="ECO:0000259" key="8">
    <source>
        <dbReference type="PROSITE" id="PS50157"/>
    </source>
</evidence>
<feature type="region of interest" description="Disordered" evidence="7">
    <location>
        <begin position="68"/>
        <end position="97"/>
    </location>
</feature>
<name>K3X9K7_GLOUD</name>
<dbReference type="HOGENOM" id="CLU_1032890_0_0_1"/>
<evidence type="ECO:0000256" key="5">
    <source>
        <dbReference type="ARBA" id="ARBA00023242"/>
    </source>
</evidence>
<evidence type="ECO:0000256" key="6">
    <source>
        <dbReference type="PROSITE-ProRule" id="PRU00042"/>
    </source>
</evidence>
<keyword evidence="10" id="KW-1185">Reference proteome</keyword>
<feature type="region of interest" description="Disordered" evidence="7">
    <location>
        <begin position="248"/>
        <end position="270"/>
    </location>
</feature>
<feature type="region of interest" description="Disordered" evidence="7">
    <location>
        <begin position="1"/>
        <end position="37"/>
    </location>
</feature>
<evidence type="ECO:0000256" key="4">
    <source>
        <dbReference type="ARBA" id="ARBA00022833"/>
    </source>
</evidence>
<dbReference type="Gene3D" id="3.30.160.60">
    <property type="entry name" value="Classic Zinc Finger"/>
    <property type="match status" value="3"/>
</dbReference>
<dbReference type="Proteomes" id="UP000019132">
    <property type="component" value="Unassembled WGS sequence"/>
</dbReference>
<reference evidence="10" key="2">
    <citation type="submission" date="2010-04" db="EMBL/GenBank/DDBJ databases">
        <authorList>
            <person name="Buell R."/>
            <person name="Hamilton J."/>
            <person name="Hostetler J."/>
        </authorList>
    </citation>
    <scope>NUCLEOTIDE SEQUENCE [LARGE SCALE GENOMIC DNA]</scope>
    <source>
        <strain evidence="10">DAOM:BR144</strain>
    </source>
</reference>
<dbReference type="InterPro" id="IPR036236">
    <property type="entry name" value="Znf_C2H2_sf"/>
</dbReference>
<protein>
    <recommendedName>
        <fullName evidence="8">C2H2-type domain-containing protein</fullName>
    </recommendedName>
</protein>
<feature type="compositionally biased region" description="Low complexity" evidence="7">
    <location>
        <begin position="259"/>
        <end position="270"/>
    </location>
</feature>
<dbReference type="AlphaFoldDB" id="K3X9K7"/>
<dbReference type="GO" id="GO:0000981">
    <property type="term" value="F:DNA-binding transcription factor activity, RNA polymerase II-specific"/>
    <property type="evidence" value="ECO:0007669"/>
    <property type="project" value="TreeGrafter"/>
</dbReference>
<evidence type="ECO:0000313" key="10">
    <source>
        <dbReference type="Proteomes" id="UP000019132"/>
    </source>
</evidence>
<dbReference type="FunFam" id="3.30.160.60:FF:000125">
    <property type="entry name" value="Putative zinc finger protein 143"/>
    <property type="match status" value="1"/>
</dbReference>
<evidence type="ECO:0000256" key="1">
    <source>
        <dbReference type="ARBA" id="ARBA00022723"/>
    </source>
</evidence>
<evidence type="ECO:0000313" key="9">
    <source>
        <dbReference type="EnsemblProtists" id="PYU1_T013906"/>
    </source>
</evidence>
<evidence type="ECO:0000256" key="7">
    <source>
        <dbReference type="SAM" id="MobiDB-lite"/>
    </source>
</evidence>